<evidence type="ECO:0000256" key="1">
    <source>
        <dbReference type="ARBA" id="ARBA00023242"/>
    </source>
</evidence>
<sequence length="574" mass="63342">MSEPRPGGSKRPRGTYSRLICLGCRERRIRCELPSEVEIPEPGELRTVQTPCYRCKRLGVPCIVRQTILGRPGPESSSTTAAGFRPVRTGDIISRIIIELPSRTVARTQPTTVQDGAQLVNSSVIPRTRLRSSNDLPPSQGDPARWNGDALLIHTPQSTETVIIIRAIDTLRREKVEEEWFRHLPAHVGHTQALDLSIKALVAACAYARGVPKLTSGDCYQALALALNAVQANIKQSHGELNDDILASTALLAPFEGVIKKHGIPTRLHVEGLAAILAARPATYPVTQLAREIFDFHACDSAILACIQGIPSPFESVARAYFANNRIGYSDSDRAQLKALGSELFIRIPRLVGLVRSLRLQPSPQNQLLLDALRLSKSLLRLQDSQAEGRLLRNIEVHPSSDPDAISLLRQRLHFASVDDFEALAYYWQNRLSLLRLEQRLHDLSVSSDVQADNIDEPGVSFRPSFGPRANEMFRLVKNILMCAEYAATVPLRKHDRLFAHAMVVVWGVTMDVPVALSHTLDGEGTGPLSELLLRRVNIILAAKPDLTVEDMDTAADIFVGGQLKGRFVELYGL</sequence>
<name>A0A6A5ZFV7_9PLEO</name>
<proteinExistence type="predicted"/>
<dbReference type="OrthoDB" id="3627830at2759"/>
<dbReference type="CDD" id="cd00067">
    <property type="entry name" value="GAL4"/>
    <property type="match status" value="1"/>
</dbReference>
<dbReference type="SUPFAM" id="SSF57701">
    <property type="entry name" value="Zn2/Cys6 DNA-binding domain"/>
    <property type="match status" value="1"/>
</dbReference>
<dbReference type="EMBL" id="ML977317">
    <property type="protein sequence ID" value="KAF2118116.1"/>
    <property type="molecule type" value="Genomic_DNA"/>
</dbReference>
<protein>
    <recommendedName>
        <fullName evidence="2">Zn(2)-C6 fungal-type domain-containing protein</fullName>
    </recommendedName>
</protein>
<dbReference type="AlphaFoldDB" id="A0A6A5ZFV7"/>
<dbReference type="GO" id="GO:0008270">
    <property type="term" value="F:zinc ion binding"/>
    <property type="evidence" value="ECO:0007669"/>
    <property type="project" value="InterPro"/>
</dbReference>
<evidence type="ECO:0000313" key="4">
    <source>
        <dbReference type="Proteomes" id="UP000799770"/>
    </source>
</evidence>
<keyword evidence="4" id="KW-1185">Reference proteome</keyword>
<dbReference type="InterPro" id="IPR036864">
    <property type="entry name" value="Zn2-C6_fun-type_DNA-bd_sf"/>
</dbReference>
<dbReference type="Proteomes" id="UP000799770">
    <property type="component" value="Unassembled WGS sequence"/>
</dbReference>
<keyword evidence="1" id="KW-0539">Nucleus</keyword>
<dbReference type="PANTHER" id="PTHR38111:SF2">
    <property type="entry name" value="FINGER DOMAIN PROTEIN, PUTATIVE (AFU_ORTHOLOGUE AFUA_1G01560)-RELATED"/>
    <property type="match status" value="1"/>
</dbReference>
<accession>A0A6A5ZFV7</accession>
<dbReference type="InterPro" id="IPR001138">
    <property type="entry name" value="Zn2Cys6_DnaBD"/>
</dbReference>
<dbReference type="InterPro" id="IPR053178">
    <property type="entry name" value="Osmoadaptation_assoc"/>
</dbReference>
<organism evidence="3 4">
    <name type="scientific">Lophiotrema nucula</name>
    <dbReference type="NCBI Taxonomy" id="690887"/>
    <lineage>
        <taxon>Eukaryota</taxon>
        <taxon>Fungi</taxon>
        <taxon>Dikarya</taxon>
        <taxon>Ascomycota</taxon>
        <taxon>Pezizomycotina</taxon>
        <taxon>Dothideomycetes</taxon>
        <taxon>Pleosporomycetidae</taxon>
        <taxon>Pleosporales</taxon>
        <taxon>Lophiotremataceae</taxon>
        <taxon>Lophiotrema</taxon>
    </lineage>
</organism>
<reference evidence="3" key="1">
    <citation type="journal article" date="2020" name="Stud. Mycol.">
        <title>101 Dothideomycetes genomes: a test case for predicting lifestyles and emergence of pathogens.</title>
        <authorList>
            <person name="Haridas S."/>
            <person name="Albert R."/>
            <person name="Binder M."/>
            <person name="Bloem J."/>
            <person name="Labutti K."/>
            <person name="Salamov A."/>
            <person name="Andreopoulos B."/>
            <person name="Baker S."/>
            <person name="Barry K."/>
            <person name="Bills G."/>
            <person name="Bluhm B."/>
            <person name="Cannon C."/>
            <person name="Castanera R."/>
            <person name="Culley D."/>
            <person name="Daum C."/>
            <person name="Ezra D."/>
            <person name="Gonzalez J."/>
            <person name="Henrissat B."/>
            <person name="Kuo A."/>
            <person name="Liang C."/>
            <person name="Lipzen A."/>
            <person name="Lutzoni F."/>
            <person name="Magnuson J."/>
            <person name="Mondo S."/>
            <person name="Nolan M."/>
            <person name="Ohm R."/>
            <person name="Pangilinan J."/>
            <person name="Park H.-J."/>
            <person name="Ramirez L."/>
            <person name="Alfaro M."/>
            <person name="Sun H."/>
            <person name="Tritt A."/>
            <person name="Yoshinaga Y."/>
            <person name="Zwiers L.-H."/>
            <person name="Turgeon B."/>
            <person name="Goodwin S."/>
            <person name="Spatafora J."/>
            <person name="Crous P."/>
            <person name="Grigoriev I."/>
        </authorList>
    </citation>
    <scope>NUCLEOTIDE SEQUENCE</scope>
    <source>
        <strain evidence="3">CBS 627.86</strain>
    </source>
</reference>
<gene>
    <name evidence="3" type="ORF">BDV96DRAFT_569267</name>
</gene>
<dbReference type="Gene3D" id="4.10.240.10">
    <property type="entry name" value="Zn(2)-C6 fungal-type DNA-binding domain"/>
    <property type="match status" value="1"/>
</dbReference>
<evidence type="ECO:0000259" key="2">
    <source>
        <dbReference type="PROSITE" id="PS50048"/>
    </source>
</evidence>
<dbReference type="GO" id="GO:0000981">
    <property type="term" value="F:DNA-binding transcription factor activity, RNA polymerase II-specific"/>
    <property type="evidence" value="ECO:0007669"/>
    <property type="project" value="InterPro"/>
</dbReference>
<evidence type="ECO:0000313" key="3">
    <source>
        <dbReference type="EMBL" id="KAF2118116.1"/>
    </source>
</evidence>
<dbReference type="PROSITE" id="PS50048">
    <property type="entry name" value="ZN2_CY6_FUNGAL_2"/>
    <property type="match status" value="1"/>
</dbReference>
<dbReference type="PANTHER" id="PTHR38111">
    <property type="entry name" value="ZN(2)-C6 FUNGAL-TYPE DOMAIN-CONTAINING PROTEIN-RELATED"/>
    <property type="match status" value="1"/>
</dbReference>
<feature type="domain" description="Zn(2)-C6 fungal-type" evidence="2">
    <location>
        <begin position="20"/>
        <end position="64"/>
    </location>
</feature>